<gene>
    <name evidence="1" type="ORF">GHNINEIG_01488</name>
</gene>
<evidence type="ECO:0000313" key="2">
    <source>
        <dbReference type="Proteomes" id="UP000296201"/>
    </source>
</evidence>
<dbReference type="GO" id="GO:0004803">
    <property type="term" value="F:transposase activity"/>
    <property type="evidence" value="ECO:0007669"/>
    <property type="project" value="TreeGrafter"/>
</dbReference>
<accession>A0A4P7P043</accession>
<proteinExistence type="predicted"/>
<dbReference type="GO" id="GO:0032196">
    <property type="term" value="P:transposition"/>
    <property type="evidence" value="ECO:0007669"/>
    <property type="project" value="TreeGrafter"/>
</dbReference>
<dbReference type="InterPro" id="IPR051917">
    <property type="entry name" value="Transposase-Integrase"/>
</dbReference>
<dbReference type="PANTHER" id="PTHR10948:SF23">
    <property type="entry name" value="TRANSPOSASE INSI FOR INSERTION SEQUENCE ELEMENT IS30A-RELATED"/>
    <property type="match status" value="1"/>
</dbReference>
<protein>
    <submittedName>
        <fullName evidence="1">Putative IS30 family transposase</fullName>
    </submittedName>
</protein>
<organism evidence="1 2">
    <name type="scientific">Hydrogenovibrio crunogenus</name>
    <dbReference type="NCBI Taxonomy" id="39765"/>
    <lineage>
        <taxon>Bacteria</taxon>
        <taxon>Pseudomonadati</taxon>
        <taxon>Pseudomonadota</taxon>
        <taxon>Gammaproteobacteria</taxon>
        <taxon>Thiotrichales</taxon>
        <taxon>Piscirickettsiaceae</taxon>
        <taxon>Hydrogenovibrio</taxon>
    </lineage>
</organism>
<name>A0A4P7P043_9GAMM</name>
<dbReference type="EMBL" id="CP032096">
    <property type="protein sequence ID" value="QBZ83433.1"/>
    <property type="molecule type" value="Genomic_DNA"/>
</dbReference>
<dbReference type="AlphaFoldDB" id="A0A4P7P043"/>
<dbReference type="Proteomes" id="UP000296201">
    <property type="component" value="Chromosome"/>
</dbReference>
<keyword evidence="2" id="KW-1185">Reference proteome</keyword>
<evidence type="ECO:0000313" key="1">
    <source>
        <dbReference type="EMBL" id="QBZ83433.1"/>
    </source>
</evidence>
<dbReference type="PANTHER" id="PTHR10948">
    <property type="entry name" value="TRANSPOSASE"/>
    <property type="match status" value="1"/>
</dbReference>
<reference evidence="1 2" key="1">
    <citation type="submission" date="2018-08" db="EMBL/GenBank/DDBJ databases">
        <title>Horizontal acquisition of hydrogen conversion ability and other habitat adaptations in Hydrogenovibrio crunogenus strains.</title>
        <authorList>
            <person name="Gonnella G."/>
            <person name="Adam N."/>
            <person name="Perner M."/>
        </authorList>
    </citation>
    <scope>NUCLEOTIDE SEQUENCE [LARGE SCALE GENOMIC DNA]</scope>
    <source>
        <strain evidence="1 2">SP-41</strain>
    </source>
</reference>
<sequence>MYRYLCRKKRYRKRDRVYETRGKLNKGTSIDERPSIVDVRQRIGDWKVDTVIGIKTGPSLVSMVDRVSRLSQFIKVETRKSNMGACK</sequence>
<dbReference type="GO" id="GO:0005829">
    <property type="term" value="C:cytosol"/>
    <property type="evidence" value="ECO:0007669"/>
    <property type="project" value="TreeGrafter"/>
</dbReference>